<accession>A0A3B4GFV9</accession>
<reference evidence="5" key="1">
    <citation type="submission" date="2023-09" db="UniProtKB">
        <authorList>
            <consortium name="Ensembl"/>
        </authorList>
    </citation>
    <scope>IDENTIFICATION</scope>
</reference>
<feature type="region of interest" description="Disordered" evidence="3">
    <location>
        <begin position="487"/>
        <end position="614"/>
    </location>
</feature>
<evidence type="ECO:0000256" key="3">
    <source>
        <dbReference type="SAM" id="MobiDB-lite"/>
    </source>
</evidence>
<feature type="region of interest" description="Disordered" evidence="3">
    <location>
        <begin position="436"/>
        <end position="459"/>
    </location>
</feature>
<dbReference type="PANTHER" id="PTHR13399:SF4">
    <property type="entry name" value="TBC1 DOMAIN FAMILY MEMBER 30"/>
    <property type="match status" value="1"/>
</dbReference>
<evidence type="ECO:0000313" key="5">
    <source>
        <dbReference type="Ensembl" id="ENSPNYP00000020468.1"/>
    </source>
</evidence>
<organism evidence="5">
    <name type="scientific">Pundamilia nyererei</name>
    <dbReference type="NCBI Taxonomy" id="303518"/>
    <lineage>
        <taxon>Eukaryota</taxon>
        <taxon>Metazoa</taxon>
        <taxon>Chordata</taxon>
        <taxon>Craniata</taxon>
        <taxon>Vertebrata</taxon>
        <taxon>Euteleostomi</taxon>
        <taxon>Actinopterygii</taxon>
        <taxon>Neopterygii</taxon>
        <taxon>Teleostei</taxon>
        <taxon>Neoteleostei</taxon>
        <taxon>Acanthomorphata</taxon>
        <taxon>Ovalentaria</taxon>
        <taxon>Cichlomorphae</taxon>
        <taxon>Cichliformes</taxon>
        <taxon>Cichlidae</taxon>
        <taxon>African cichlids</taxon>
        <taxon>Pseudocrenilabrinae</taxon>
        <taxon>Haplochromini</taxon>
        <taxon>Pundamilia</taxon>
    </lineage>
</organism>
<evidence type="ECO:0000256" key="2">
    <source>
        <dbReference type="ARBA" id="ARBA00067508"/>
    </source>
</evidence>
<evidence type="ECO:0000256" key="1">
    <source>
        <dbReference type="ARBA" id="ARBA00043879"/>
    </source>
</evidence>
<dbReference type="SMART" id="SM00164">
    <property type="entry name" value="TBC"/>
    <property type="match status" value="1"/>
</dbReference>
<gene>
    <name evidence="5" type="primary">TBC1D30</name>
</gene>
<comment type="function">
    <text evidence="1">May act as a GTPase-activating protein for Rab family protein(s).</text>
</comment>
<proteinExistence type="predicted"/>
<feature type="compositionally biased region" description="Low complexity" evidence="3">
    <location>
        <begin position="526"/>
        <end position="605"/>
    </location>
</feature>
<dbReference type="FunFam" id="1.10.472.80:FF:000011">
    <property type="entry name" value="TBC1 domain family member 30"/>
    <property type="match status" value="1"/>
</dbReference>
<dbReference type="GO" id="GO:0005783">
    <property type="term" value="C:endoplasmic reticulum"/>
    <property type="evidence" value="ECO:0007669"/>
    <property type="project" value="TreeGrafter"/>
</dbReference>
<name>A0A3B4GFV9_9CICH</name>
<dbReference type="PROSITE" id="PS50086">
    <property type="entry name" value="TBC_RABGAP"/>
    <property type="match status" value="1"/>
</dbReference>
<dbReference type="InterPro" id="IPR035969">
    <property type="entry name" value="Rab-GAP_TBC_sf"/>
</dbReference>
<dbReference type="STRING" id="303518.ENSPNYP00000020468"/>
<dbReference type="Ensembl" id="ENSPNYT00000020970.1">
    <property type="protein sequence ID" value="ENSPNYP00000020468.1"/>
    <property type="gene ID" value="ENSPNYG00000015471.1"/>
</dbReference>
<dbReference type="Pfam" id="PF00566">
    <property type="entry name" value="RabGAP-TBC"/>
    <property type="match status" value="1"/>
</dbReference>
<dbReference type="InterPro" id="IPR032738">
    <property type="entry name" value="Tbc1d30_C"/>
</dbReference>
<dbReference type="AlphaFoldDB" id="A0A3B4GFV9"/>
<dbReference type="FunFam" id="1.10.8.270:FF:000009">
    <property type="entry name" value="TBC1 domain family member 30"/>
    <property type="match status" value="1"/>
</dbReference>
<dbReference type="SUPFAM" id="SSF47923">
    <property type="entry name" value="Ypt/Rab-GAP domain of gyp1p"/>
    <property type="match status" value="2"/>
</dbReference>
<dbReference type="Gene3D" id="1.10.8.270">
    <property type="entry name" value="putative rabgap domain of human tbc1 domain family member 14 like domains"/>
    <property type="match status" value="1"/>
</dbReference>
<dbReference type="Gene3D" id="1.10.472.80">
    <property type="entry name" value="Ypt/Rab-GAP domain of gyp1p, domain 3"/>
    <property type="match status" value="1"/>
</dbReference>
<dbReference type="InterPro" id="IPR000195">
    <property type="entry name" value="Rab-GAP-TBC_dom"/>
</dbReference>
<dbReference type="GeneTree" id="ENSGT00940000159226"/>
<feature type="compositionally biased region" description="Basic and acidic residues" evidence="3">
    <location>
        <begin position="502"/>
        <end position="519"/>
    </location>
</feature>
<dbReference type="PANTHER" id="PTHR13399">
    <property type="entry name" value="TRANSLOCON-ASSOCIATED PROTEIN TRAP , GAMMA SUBUNIT"/>
    <property type="match status" value="1"/>
</dbReference>
<sequence length="661" mass="73240">MLAGFLQKPQHRLTHCLLAAVVIIQVWLTLADQYLHSISIDWEKTLRFAFNERSNPDDDSLGIQIVKDLHRTGCSSYCGQEGEQDRVVLKRVLLAYARWNKTVGYCQGFNVLAALILEVTEGNESDALKVMIYLIDKVLPDSYFANNLRALSVDMAVFRDLLRLKLPRLSQHLHHLQKAANREAGGSYEPPLTNVFTMQWFLTMFATCLPAPTVLKIWDSVFFEGSEVLFRVGLAIWERLGERIEYCQTADEFYSTMGCLTQEMLEHNLIDPTELMQVVYSMAVFPFPQLAELREKYTYNITPFPTSVKSNGRFSDDDADMDDEDSVVTALGCLGPLGGLLAPELQRYQKHLKGQRSGGGGGARAEHQAAINGMMMERMSTDIYALKKQYARIKRRQQQQAMQLYIRTDKCPATRVLASQLNPSSSVINHLLLGRKPRGGARGYRPTSATTSILPGARPSSLFQSPVPLGSPWRAHVRQHRRNIARARAQLGFGDSEDREDEKEKEKRESAKLEVEDTPHSPTAPPSLDQSSSDSPTLTSTPKPNSTSSLPPSSSANCLSALSPPASSTFYKTSSPSTPSLSSISSSSRSQVSSSPSTPGLSSIPKQQVFSPFPCVKQPRKSVAARNLGLYGPTSRTPTVHFPQLSRNLNRSSAAGLTGRR</sequence>
<feature type="domain" description="Rab-GAP TBC" evidence="4">
    <location>
        <begin position="17"/>
        <end position="225"/>
    </location>
</feature>
<evidence type="ECO:0000259" key="4">
    <source>
        <dbReference type="PROSITE" id="PS50086"/>
    </source>
</evidence>
<dbReference type="Pfam" id="PF15733">
    <property type="entry name" value="DUF4682"/>
    <property type="match status" value="1"/>
</dbReference>
<protein>
    <recommendedName>
        <fullName evidence="2">TBC1 domain family member 30</fullName>
    </recommendedName>
</protein>